<dbReference type="NCBIfam" id="NF003818">
    <property type="entry name" value="PRK05409.1"/>
    <property type="match status" value="1"/>
</dbReference>
<gene>
    <name evidence="3" type="ORF">HXX02_02975</name>
</gene>
<dbReference type="PANTHER" id="PTHR42194">
    <property type="entry name" value="UPF0276 PROTEIN HI_1600"/>
    <property type="match status" value="1"/>
</dbReference>
<dbReference type="Proteomes" id="UP001205566">
    <property type="component" value="Unassembled WGS sequence"/>
</dbReference>
<keyword evidence="4" id="KW-1185">Reference proteome</keyword>
<reference evidence="3" key="1">
    <citation type="thesis" date="2020" institute="Technische Universitat Dresden" country="Dresden, Germany">
        <title>The Agarolytic System of Microbulbifer elongatus PORT2, Isolated from Batu Karas, Pangandaran West Java Indonesia.</title>
        <authorList>
            <person name="Anggraeni S.R."/>
        </authorList>
    </citation>
    <scope>NUCLEOTIDE SEQUENCE</scope>
    <source>
        <strain evidence="3">PORT2</strain>
    </source>
</reference>
<evidence type="ECO:0000256" key="2">
    <source>
        <dbReference type="SAM" id="MobiDB-lite"/>
    </source>
</evidence>
<dbReference type="EMBL" id="JACASI010000011">
    <property type="protein sequence ID" value="MCQ3828399.1"/>
    <property type="molecule type" value="Genomic_DNA"/>
</dbReference>
<evidence type="ECO:0000313" key="3">
    <source>
        <dbReference type="EMBL" id="MCQ3828399.1"/>
    </source>
</evidence>
<evidence type="ECO:0000313" key="4">
    <source>
        <dbReference type="Proteomes" id="UP001205566"/>
    </source>
</evidence>
<dbReference type="Gene3D" id="3.20.20.150">
    <property type="entry name" value="Divalent-metal-dependent TIM barrel enzymes"/>
    <property type="match status" value="1"/>
</dbReference>
<evidence type="ECO:0000256" key="1">
    <source>
        <dbReference type="HAMAP-Rule" id="MF_00697"/>
    </source>
</evidence>
<comment type="similarity">
    <text evidence="1">Belongs to the UPF0276 family.</text>
</comment>
<dbReference type="RefSeq" id="WP_255873245.1">
    <property type="nucleotide sequence ID" value="NZ_JACASI010000011.1"/>
</dbReference>
<sequence>MSNRQRQYPVQGAGLGLRRSMMGETLDPAAVDFLEVAPENWIGVGGRYGRWFREITERFPFVTHGLSLSIGAPAPLDEALVRSIKAFIHTHNIRCYSEHLSYCSDHGHLYDLLPIPFTEEAVHYVANRIRRVQDILEQRIAMENVSYYAAPGQEMSELAFINAVLQEADCDLLLDVNNIYVNAINHRYDAETFLRGLPAERIRYVHVAGHYDEADDLKVDTHGAPVIDPVWDLLQKAYAVFGPMPTLLERDFNIPPLPELCLEVERVRQYQSAASSGLGPVENAGNSGELLNAR</sequence>
<dbReference type="Pfam" id="PF05114">
    <property type="entry name" value="MbnB_TglH_ChrH"/>
    <property type="match status" value="1"/>
</dbReference>
<feature type="region of interest" description="Disordered" evidence="2">
    <location>
        <begin position="275"/>
        <end position="294"/>
    </location>
</feature>
<dbReference type="SUPFAM" id="SSF51658">
    <property type="entry name" value="Xylose isomerase-like"/>
    <property type="match status" value="1"/>
</dbReference>
<dbReference type="InterPro" id="IPR036237">
    <property type="entry name" value="Xyl_isomerase-like_sf"/>
</dbReference>
<organism evidence="3 4">
    <name type="scientific">Microbulbifer elongatus</name>
    <dbReference type="NCBI Taxonomy" id="86173"/>
    <lineage>
        <taxon>Bacteria</taxon>
        <taxon>Pseudomonadati</taxon>
        <taxon>Pseudomonadota</taxon>
        <taxon>Gammaproteobacteria</taxon>
        <taxon>Cellvibrionales</taxon>
        <taxon>Microbulbiferaceae</taxon>
        <taxon>Microbulbifer</taxon>
    </lineage>
</organism>
<comment type="caution">
    <text evidence="3">The sequence shown here is derived from an EMBL/GenBank/DDBJ whole genome shotgun (WGS) entry which is preliminary data.</text>
</comment>
<dbReference type="InterPro" id="IPR007801">
    <property type="entry name" value="MbnB/TglH/ChrH"/>
</dbReference>
<accession>A0ABT1NWY5</accession>
<dbReference type="HAMAP" id="MF_00697">
    <property type="entry name" value="UPF0276"/>
    <property type="match status" value="1"/>
</dbReference>
<proteinExistence type="inferred from homology"/>
<dbReference type="PANTHER" id="PTHR42194:SF1">
    <property type="entry name" value="UPF0276 PROTEIN HI_1600"/>
    <property type="match status" value="1"/>
</dbReference>
<protein>
    <recommendedName>
        <fullName evidence="1">UPF0276 protein HXX02_02975</fullName>
    </recommendedName>
</protein>
<name>A0ABT1NWY5_9GAMM</name>